<accession>A0ABY1QQ12</accession>
<name>A0ABY1QQ12_9BACT</name>
<evidence type="ECO:0000313" key="2">
    <source>
        <dbReference type="Proteomes" id="UP001158067"/>
    </source>
</evidence>
<comment type="caution">
    <text evidence="1">The sequence shown here is derived from an EMBL/GenBank/DDBJ whole genome shotgun (WGS) entry which is preliminary data.</text>
</comment>
<reference evidence="1 2" key="1">
    <citation type="submission" date="2017-05" db="EMBL/GenBank/DDBJ databases">
        <authorList>
            <person name="Varghese N."/>
            <person name="Submissions S."/>
        </authorList>
    </citation>
    <scope>NUCLEOTIDE SEQUENCE [LARGE SCALE GENOMIC DNA]</scope>
    <source>
        <strain evidence="1 2">DSM 25457</strain>
    </source>
</reference>
<dbReference type="Proteomes" id="UP001158067">
    <property type="component" value="Unassembled WGS sequence"/>
</dbReference>
<proteinExistence type="predicted"/>
<organism evidence="1 2">
    <name type="scientific">Neorhodopirellula lusitana</name>
    <dbReference type="NCBI Taxonomy" id="445327"/>
    <lineage>
        <taxon>Bacteria</taxon>
        <taxon>Pseudomonadati</taxon>
        <taxon>Planctomycetota</taxon>
        <taxon>Planctomycetia</taxon>
        <taxon>Pirellulales</taxon>
        <taxon>Pirellulaceae</taxon>
        <taxon>Neorhodopirellula</taxon>
    </lineage>
</organism>
<dbReference type="EMBL" id="FXUG01000019">
    <property type="protein sequence ID" value="SMP75518.1"/>
    <property type="molecule type" value="Genomic_DNA"/>
</dbReference>
<evidence type="ECO:0000313" key="1">
    <source>
        <dbReference type="EMBL" id="SMP75518.1"/>
    </source>
</evidence>
<protein>
    <submittedName>
        <fullName evidence="1">Uncharacterized protein</fullName>
    </submittedName>
</protein>
<gene>
    <name evidence="1" type="ORF">SAMN06265222_11962</name>
</gene>
<sequence>MLLECRQRFGDAPRDFGDAEKQHLRVAFSLITRIVSRSDGLCQPLSAQRNIFRDGVVVWGHLIQANGGLFEFGQRDLPGEMVYSLRVPDFDPAKLEKVATELVALKGKQPTSPALLEIADYLTDEMIRVFGLKVPKTISQEACLISTVQFVRHHLPNQMLSDSVLPIVVAPQPSHYAFVLPAVYWPDQLLRHWGVARPLIG</sequence>
<keyword evidence="2" id="KW-1185">Reference proteome</keyword>